<evidence type="ECO:0000256" key="4">
    <source>
        <dbReference type="SAM" id="MobiDB-lite"/>
    </source>
</evidence>
<evidence type="ECO:0000256" key="2">
    <source>
        <dbReference type="ARBA" id="ARBA00022737"/>
    </source>
</evidence>
<dbReference type="SMART" id="SM00320">
    <property type="entry name" value="WD40"/>
    <property type="match status" value="3"/>
</dbReference>
<dbReference type="FunFam" id="1.10.1540.10:FF:000002">
    <property type="entry name" value="WD repeat and FYVE domain containing 3"/>
    <property type="match status" value="1"/>
</dbReference>
<evidence type="ECO:0000313" key="8">
    <source>
        <dbReference type="Proteomes" id="UP000234585"/>
    </source>
</evidence>
<protein>
    <submittedName>
        <fullName evidence="7">Beach-domain-containing protein</fullName>
    </submittedName>
</protein>
<accession>A0A2I2FBG6</accession>
<dbReference type="InterPro" id="IPR023362">
    <property type="entry name" value="PH-BEACH_dom"/>
</dbReference>
<dbReference type="CDD" id="cd06071">
    <property type="entry name" value="Beach"/>
    <property type="match status" value="1"/>
</dbReference>
<feature type="region of interest" description="Disordered" evidence="4">
    <location>
        <begin position="1655"/>
        <end position="1717"/>
    </location>
</feature>
<keyword evidence="2" id="KW-0677">Repeat</keyword>
<feature type="compositionally biased region" description="Basic and acidic residues" evidence="4">
    <location>
        <begin position="1655"/>
        <end position="1675"/>
    </location>
</feature>
<dbReference type="SUPFAM" id="SSF50978">
    <property type="entry name" value="WD40 repeat-like"/>
    <property type="match status" value="1"/>
</dbReference>
<evidence type="ECO:0000256" key="3">
    <source>
        <dbReference type="PROSITE-ProRule" id="PRU00221"/>
    </source>
</evidence>
<dbReference type="PROSITE" id="PS51783">
    <property type="entry name" value="PH_BEACH"/>
    <property type="match status" value="1"/>
</dbReference>
<keyword evidence="8" id="KW-1185">Reference proteome</keyword>
<evidence type="ECO:0000256" key="1">
    <source>
        <dbReference type="ARBA" id="ARBA00022574"/>
    </source>
</evidence>
<dbReference type="InterPro" id="IPR016024">
    <property type="entry name" value="ARM-type_fold"/>
</dbReference>
<dbReference type="InterPro" id="IPR036372">
    <property type="entry name" value="BEACH_dom_sf"/>
</dbReference>
<dbReference type="Gene3D" id="1.10.1540.10">
    <property type="entry name" value="BEACH domain"/>
    <property type="match status" value="1"/>
</dbReference>
<dbReference type="InterPro" id="IPR001680">
    <property type="entry name" value="WD40_rpt"/>
</dbReference>
<dbReference type="InterPro" id="IPR015943">
    <property type="entry name" value="WD40/YVTN_repeat-like_dom_sf"/>
</dbReference>
<dbReference type="PROSITE" id="PS50197">
    <property type="entry name" value="BEACH"/>
    <property type="match status" value="1"/>
</dbReference>
<dbReference type="InterPro" id="IPR056252">
    <property type="entry name" value="Alfy-like_Arm-like"/>
</dbReference>
<evidence type="ECO:0000259" key="6">
    <source>
        <dbReference type="PROSITE" id="PS51783"/>
    </source>
</evidence>
<dbReference type="Pfam" id="PF14844">
    <property type="entry name" value="PH_BEACH"/>
    <property type="match status" value="1"/>
</dbReference>
<keyword evidence="1 3" id="KW-0853">WD repeat</keyword>
<dbReference type="Gene3D" id="2.60.120.200">
    <property type="match status" value="1"/>
</dbReference>
<proteinExistence type="predicted"/>
<dbReference type="OrthoDB" id="26681at2759"/>
<organism evidence="7 8">
    <name type="scientific">Aspergillus candidus</name>
    <dbReference type="NCBI Taxonomy" id="41067"/>
    <lineage>
        <taxon>Eukaryota</taxon>
        <taxon>Fungi</taxon>
        <taxon>Dikarya</taxon>
        <taxon>Ascomycota</taxon>
        <taxon>Pezizomycotina</taxon>
        <taxon>Eurotiomycetes</taxon>
        <taxon>Eurotiomycetidae</taxon>
        <taxon>Eurotiales</taxon>
        <taxon>Aspergillaceae</taxon>
        <taxon>Aspergillus</taxon>
        <taxon>Aspergillus subgen. Circumdati</taxon>
    </lineage>
</organism>
<dbReference type="Pfam" id="PF00400">
    <property type="entry name" value="WD40"/>
    <property type="match status" value="1"/>
</dbReference>
<feature type="repeat" description="WD" evidence="3">
    <location>
        <begin position="2344"/>
        <end position="2378"/>
    </location>
</feature>
<dbReference type="PROSITE" id="PS50294">
    <property type="entry name" value="WD_REPEATS_REGION"/>
    <property type="match status" value="1"/>
</dbReference>
<dbReference type="InterPro" id="IPR013320">
    <property type="entry name" value="ConA-like_dom_sf"/>
</dbReference>
<dbReference type="SUPFAM" id="SSF49899">
    <property type="entry name" value="Concanavalin A-like lectins/glucanases"/>
    <property type="match status" value="1"/>
</dbReference>
<evidence type="ECO:0000313" key="7">
    <source>
        <dbReference type="EMBL" id="PLB37976.1"/>
    </source>
</evidence>
<dbReference type="STRING" id="41067.A0A2I2FBG6"/>
<dbReference type="InterPro" id="IPR036322">
    <property type="entry name" value="WD40_repeat_dom_sf"/>
</dbReference>
<dbReference type="InterPro" id="IPR000409">
    <property type="entry name" value="BEACH_dom"/>
</dbReference>
<dbReference type="InterPro" id="IPR019775">
    <property type="entry name" value="WD40_repeat_CS"/>
</dbReference>
<dbReference type="SUPFAM" id="SSF50729">
    <property type="entry name" value="PH domain-like"/>
    <property type="match status" value="1"/>
</dbReference>
<feature type="compositionally biased region" description="Polar residues" evidence="4">
    <location>
        <begin position="1114"/>
        <end position="1123"/>
    </location>
</feature>
<dbReference type="InterPro" id="IPR011993">
    <property type="entry name" value="PH-like_dom_sf"/>
</dbReference>
<dbReference type="SUPFAM" id="SSF48371">
    <property type="entry name" value="ARM repeat"/>
    <property type="match status" value="1"/>
</dbReference>
<dbReference type="Gene3D" id="2.130.10.10">
    <property type="entry name" value="YVTN repeat-like/Quinoprotein amine dehydrogenase"/>
    <property type="match status" value="1"/>
</dbReference>
<dbReference type="EMBL" id="KZ559139">
    <property type="protein sequence ID" value="PLB37976.1"/>
    <property type="molecule type" value="Genomic_DNA"/>
</dbReference>
<sequence length="2528" mass="283455">MVPGGHRPSVRVSGISFCGAMNQATPPSSPSLSSSVSNERPTAELAPLLDDLQSIAGGNAIDAQGALAATECLLRLRHTFIDSDNHRAAKEAFRHLHGFQILLKLLRTVSELYTPDDPSQENKKCLLSLCKDVLAVLGEALKEHSANQRYFATRVAGGGQRALEAAFEVLVDKLNGAENDTEQFYGAVLAGALCQEAAAGIFTALRTKFRDSQEWSLSDIRAEIDRYLGSSETVEVPEFLDPFVRVWLAQSAHPVSEYPIQRLAVPACLCQLAAQSRRNTTALHATGILSSILPLLLSEGRPRDERDLYEELARLLCAQGLSSLDDVVSLYRKAHESPDALRLLVDVLKRSKEPPALQFDLSLHGYCSLEFSTLGRSFPPTTSSGYTLSVWARFDRFDTETHTTVFGAFDASQSCFLLAYLEKDTRNFILQTSIRGSRPSVRFKSTVFEPNRWYHICVVHKKPKPPSYSRASLFVDGEFVEQQRIEYPGIPAPSATHRTPRVQAFFGTPQDLAMRLGKGVSTSRWSLANAILIEEAFSDDMISVFYNLGPRYYGNFQDCLGSFQTYKASAALNLRNEHLHPGKEESSDIVTAIRRKASVLIREGSILINVSPLSVLDDDDSNGVDESRLIKCLSKQAARNLHQLTKAGANAVVVNGATPAINDALTQAHGIGVLTGDPVVAIPRSLDDASWCIGGCAAVHLSLVHAARTPESTRLAVEALYEAVQDNWRNSEAMEKENAYGILAALLRDKLGLPLGSNSAPARTASVTSDYNERSDLTLAILRLTLGFVGYNFERPNLSIITNPLAYRVLLVDLDVWRYGNAPLIELYYSQFCTFSNESQFRRFNAKRLARMRVNKKLLESLKDEEFTLDSLHLFTSAFGSLLEGCLSADLLRSLALFITYAIHKHKEPSRLQKKKSMRFIAGSRQTPNTPEGKKYVSSLTVAIEMLRMLCSILCTAHDLLPIKKFARAVTNKWLLYLMCEDEPEIVVLAAKIMARLLVTHGDGYGKKFSEKSGGYVIMRQYLKKWWRIPAIWPICFAIFFGVDVGKISVKKPFDQAGLLETFFLGDQTFVAFPEMLPVIMEMMQSGLRHAVLADETAGSEGQEDEHPKAQVPQAGTPTMSSHVPVTATAEKLSLLSTVIDFFAGMHMRSHSFREFATRPEYIQHLLYVLFPVVSGTDAVGAEVELSCRMGDLSFDDQHLVARPRSRGASDLQTTMVEHTGARDDEGDAMRRGSSFILISSDGAKYPPSSARIRHTFSPRQFEASGTTSKVTDCPQVIGILDLVLAVFTEQVLERKEFSGLGLYLKAPPGFPENQAFFTSWLLRHLLTTLQDVIFSNVEVLSEPRVLTNLGRLATHLREAVYEGWFVDNANSTLEFAGSILEYLQRPDVSRLKSIRLCSQAINTIRTTLFHVVLLRLSEAEGPDAIAFLHRLAYWQVVLLSDGEPQSDNLQLLCYLLYIKLIDKNHDVRLAAAGLFRIMLVQKPTEMTHVLSFAAIPLQERLSGGFEALVGMEDAAFLQWVDDQEADLKALFFGILSKSWDTFVRDENSHIENLTRSRLSKRQEKLKQWCQVDSLSEEVTRRHDATFPHWKSNISASEFLKYQRAIQDQQDNYVFMWTAFSHLVRDLQRFGGVLAEDEERKWCLDQTEGRSRMRLRIVPDDSGQRQDYQPKRKASEPPTFKIDTQLSPSGNDGLPVTPTGTTAESSNGPSQSIVGPDSKSVIEESFELIDDPKVDLEDYEDKNRKVMRTLHRGDQVDSVCNMSRIIGLEACEGLLILGKENIYILDNFFQRSDGEIVNVWQAPADERDPYVRMITGRESNERKSQEHDTRSWKWSDLISVSKRRFLFRDVALEIFFTDGTSYLLTLISSRARDILCSQLASKAPQTTGSVGHSRPEDVWRFETLRSPEDEPQSLGSKFASVFGHSPVHPATRKWVKGEISNFHYLMLINTLAGRTFNDLTQYPVFPWVLADYTSEELDLTNPKTFRDLSKPMGCQTLDRESDFRERYKAFAEMGDDDAPPFHYGTHYSSAMIVSSYLIRLQPFVKSYLLLQGGTFDHADRLFYSIRKAWESASHRNMSDVRELIPEFFYLPEFLVNSNKYDFGVLQNMTTTIDAVELPPWAKGDPKIFIQKHREALESPHVTQNLHHWIDLVFGTKQKGDAAIEAVNVFHHLSYQGAKDVDTIDDPVERLATIGIIHNFGQTPHQIFNRPHSGREDLRHRIPRLDRLAESLTQQPLSLLNIGEQVSSLSMKHDRLLCAPPLRLNIPPAYDKYMEWGFADGSVRFYSADSRKLLGHFEHLHIGQLSSAIFADSRTLITSGTDCTVSAWTFTSTSKSVDLQPTGSLFGHRTPVTVLAVSRSFSALLSASTDGQIMLWDLNRLCFVRELPARGPIECARINDVTGEIVICRGNCISLYTLNGALLLEQAASDTTDDPVLSCVFYEGVGNEWQERELLFMGHRRGVVNIWSKTIRNGKFELEMIRQLHHVDSNRDNGANITTGISCILALPHVVYTGDEAGRVYEWSCVQRR</sequence>
<dbReference type="GeneID" id="36519880"/>
<dbReference type="SMART" id="SM01026">
    <property type="entry name" value="Beach"/>
    <property type="match status" value="1"/>
</dbReference>
<dbReference type="PROSITE" id="PS00678">
    <property type="entry name" value="WD_REPEATS_1"/>
    <property type="match status" value="1"/>
</dbReference>
<feature type="domain" description="BEACH" evidence="5">
    <location>
        <begin position="1919"/>
        <end position="2214"/>
    </location>
</feature>
<dbReference type="PANTHER" id="PTHR46108:SF4">
    <property type="entry name" value="BLUE CHEESE"/>
    <property type="match status" value="1"/>
</dbReference>
<dbReference type="RefSeq" id="XP_024671988.1">
    <property type="nucleotide sequence ID" value="XM_024812720.1"/>
</dbReference>
<dbReference type="Pfam" id="PF23295">
    <property type="entry name" value="Arm_4"/>
    <property type="match status" value="1"/>
</dbReference>
<dbReference type="Pfam" id="PF02138">
    <property type="entry name" value="Beach"/>
    <property type="match status" value="1"/>
</dbReference>
<gene>
    <name evidence="7" type="ORF">BDW47DRAFT_106179</name>
</gene>
<dbReference type="CDD" id="cd01201">
    <property type="entry name" value="PH_BEACH"/>
    <property type="match status" value="1"/>
</dbReference>
<feature type="domain" description="BEACH-type PH" evidence="6">
    <location>
        <begin position="1751"/>
        <end position="1880"/>
    </location>
</feature>
<dbReference type="Gene3D" id="2.30.29.30">
    <property type="entry name" value="Pleckstrin-homology domain (PH domain)/Phosphotyrosine-binding domain (PTB)"/>
    <property type="match status" value="1"/>
</dbReference>
<evidence type="ECO:0000259" key="5">
    <source>
        <dbReference type="PROSITE" id="PS50197"/>
    </source>
</evidence>
<dbReference type="Pfam" id="PF13385">
    <property type="entry name" value="Laminin_G_3"/>
    <property type="match status" value="1"/>
</dbReference>
<reference evidence="7 8" key="1">
    <citation type="submission" date="2017-12" db="EMBL/GenBank/DDBJ databases">
        <authorList>
            <consortium name="DOE Joint Genome Institute"/>
            <person name="Haridas S."/>
            <person name="Kjaerbolling I."/>
            <person name="Vesth T.C."/>
            <person name="Frisvad J.C."/>
            <person name="Nybo J.L."/>
            <person name="Theobald S."/>
            <person name="Kuo A."/>
            <person name="Bowyer P."/>
            <person name="Matsuda Y."/>
            <person name="Mondo S."/>
            <person name="Lyhne E.K."/>
            <person name="Kogle M.E."/>
            <person name="Clum A."/>
            <person name="Lipzen A."/>
            <person name="Salamov A."/>
            <person name="Ngan C.Y."/>
            <person name="Daum C."/>
            <person name="Chiniquy J."/>
            <person name="Barry K."/>
            <person name="LaButti K."/>
            <person name="Simmons B.A."/>
            <person name="Magnuson J.K."/>
            <person name="Mortensen U.H."/>
            <person name="Larsen T.O."/>
            <person name="Grigoriev I.V."/>
            <person name="Baker S.E."/>
            <person name="Andersen M.R."/>
            <person name="Nordberg H.P."/>
            <person name="Cantor M.N."/>
            <person name="Hua S.X."/>
        </authorList>
    </citation>
    <scope>NUCLEOTIDE SEQUENCE [LARGE SCALE GENOMIC DNA]</scope>
    <source>
        <strain evidence="7 8">CBS 102.13</strain>
    </source>
</reference>
<dbReference type="SUPFAM" id="SSF81837">
    <property type="entry name" value="BEACH domain"/>
    <property type="match status" value="1"/>
</dbReference>
<dbReference type="Proteomes" id="UP000234585">
    <property type="component" value="Unassembled WGS sequence"/>
</dbReference>
<feature type="compositionally biased region" description="Polar residues" evidence="4">
    <location>
        <begin position="1698"/>
        <end position="1713"/>
    </location>
</feature>
<dbReference type="PANTHER" id="PTHR46108">
    <property type="entry name" value="BLUE CHEESE"/>
    <property type="match status" value="1"/>
</dbReference>
<dbReference type="InterPro" id="IPR051944">
    <property type="entry name" value="BEACH_domain_protein"/>
</dbReference>
<dbReference type="PROSITE" id="PS50082">
    <property type="entry name" value="WD_REPEATS_2"/>
    <property type="match status" value="1"/>
</dbReference>
<feature type="region of interest" description="Disordered" evidence="4">
    <location>
        <begin position="1097"/>
        <end position="1123"/>
    </location>
</feature>
<name>A0A2I2FBG6_ASPCN</name>